<evidence type="ECO:0000256" key="5">
    <source>
        <dbReference type="PROSITE-ProRule" id="PRU00169"/>
    </source>
</evidence>
<dbReference type="GO" id="GO:0005737">
    <property type="term" value="C:cytoplasm"/>
    <property type="evidence" value="ECO:0007669"/>
    <property type="project" value="UniProtKB-SubCell"/>
</dbReference>
<evidence type="ECO:0000256" key="1">
    <source>
        <dbReference type="ARBA" id="ARBA00022553"/>
    </source>
</evidence>
<name>A0A235FCY1_9BACL</name>
<keyword evidence="4" id="KW-0804">Transcription</keyword>
<feature type="modified residue" description="4-aspartylphosphate" evidence="5">
    <location>
        <position position="54"/>
    </location>
</feature>
<evidence type="ECO:0000256" key="3">
    <source>
        <dbReference type="ARBA" id="ARBA00023125"/>
    </source>
</evidence>
<dbReference type="GO" id="GO:0000160">
    <property type="term" value="P:phosphorelay signal transduction system"/>
    <property type="evidence" value="ECO:0007669"/>
    <property type="project" value="InterPro"/>
</dbReference>
<dbReference type="PROSITE" id="PS50110">
    <property type="entry name" value="RESPONSE_REGULATORY"/>
    <property type="match status" value="1"/>
</dbReference>
<dbReference type="InterPro" id="IPR058245">
    <property type="entry name" value="NreC/VraR/RcsB-like_REC"/>
</dbReference>
<dbReference type="InterPro" id="IPR039420">
    <property type="entry name" value="WalR-like"/>
</dbReference>
<evidence type="ECO:0000256" key="2">
    <source>
        <dbReference type="ARBA" id="ARBA00023015"/>
    </source>
</evidence>
<evidence type="ECO:0000313" key="9">
    <source>
        <dbReference type="Proteomes" id="UP000215059"/>
    </source>
</evidence>
<feature type="domain" description="Response regulatory" evidence="7">
    <location>
        <begin position="3"/>
        <end position="119"/>
    </location>
</feature>
<keyword evidence="3 8" id="KW-0238">DNA-binding</keyword>
<dbReference type="Pfam" id="PF00196">
    <property type="entry name" value="GerE"/>
    <property type="match status" value="1"/>
</dbReference>
<dbReference type="RefSeq" id="WP_094251101.1">
    <property type="nucleotide sequence ID" value="NZ_JBHLXL010000001.1"/>
</dbReference>
<dbReference type="InterPro" id="IPR001789">
    <property type="entry name" value="Sig_transdc_resp-reg_receiver"/>
</dbReference>
<dbReference type="InterPro" id="IPR011006">
    <property type="entry name" value="CheY-like_superfamily"/>
</dbReference>
<dbReference type="CDD" id="cd17535">
    <property type="entry name" value="REC_NarL-like"/>
    <property type="match status" value="1"/>
</dbReference>
<protein>
    <submittedName>
        <fullName evidence="8">DNA-binding response regulator</fullName>
    </submittedName>
</protein>
<dbReference type="CDD" id="cd06170">
    <property type="entry name" value="LuxR_C_like"/>
    <property type="match status" value="1"/>
</dbReference>
<dbReference type="Proteomes" id="UP000215059">
    <property type="component" value="Unassembled WGS sequence"/>
</dbReference>
<dbReference type="EMBL" id="NOII01000001">
    <property type="protein sequence ID" value="OYD59141.1"/>
    <property type="molecule type" value="Genomic_DNA"/>
</dbReference>
<keyword evidence="2" id="KW-0805">Transcription regulation</keyword>
<proteinExistence type="predicted"/>
<dbReference type="OrthoDB" id="9780153at2"/>
<dbReference type="PROSITE" id="PS50043">
    <property type="entry name" value="HTH_LUXR_2"/>
    <property type="match status" value="1"/>
</dbReference>
<dbReference type="SMART" id="SM00448">
    <property type="entry name" value="REC"/>
    <property type="match status" value="1"/>
</dbReference>
<sequence length="213" mass="23658">MISIMIVDDHAILRDGLKTIFALEEDMHVAGEAISAEDAIKQMPAVLPDVVIMDINLPGMNGVEAAEVLKRKYPDTKVLVLTMYNHDEYLLSALKAGADGYLLKDSPSEQVVEAVKAVYRGESILTPSMTKKLVNIHLQSSKVKREETDLTDREHEVLLGLVEGLSNKEIAEKLFISDKTVKIHVSKIFKKLNVKSRSQAVIYAVQNQMVPMS</sequence>
<organism evidence="8 9">
    <name type="scientific">Fictibacillus aquaticus</name>
    <dbReference type="NCBI Taxonomy" id="2021314"/>
    <lineage>
        <taxon>Bacteria</taxon>
        <taxon>Bacillati</taxon>
        <taxon>Bacillota</taxon>
        <taxon>Bacilli</taxon>
        <taxon>Bacillales</taxon>
        <taxon>Fictibacillaceae</taxon>
        <taxon>Fictibacillus</taxon>
    </lineage>
</organism>
<dbReference type="SUPFAM" id="SSF52172">
    <property type="entry name" value="CheY-like"/>
    <property type="match status" value="1"/>
</dbReference>
<feature type="domain" description="HTH luxR-type" evidence="6">
    <location>
        <begin position="143"/>
        <end position="208"/>
    </location>
</feature>
<evidence type="ECO:0000259" key="6">
    <source>
        <dbReference type="PROSITE" id="PS50043"/>
    </source>
</evidence>
<dbReference type="SUPFAM" id="SSF46894">
    <property type="entry name" value="C-terminal effector domain of the bipartite response regulators"/>
    <property type="match status" value="1"/>
</dbReference>
<dbReference type="PANTHER" id="PTHR43214:SF43">
    <property type="entry name" value="TWO-COMPONENT RESPONSE REGULATOR"/>
    <property type="match status" value="1"/>
</dbReference>
<reference evidence="8 9" key="1">
    <citation type="submission" date="2017-07" db="EMBL/GenBank/DDBJ databases">
        <title>Fictibacillus sp. nov. GDSW-R2A3 Genome sequencing and assembly.</title>
        <authorList>
            <person name="Mayilraj S."/>
        </authorList>
    </citation>
    <scope>NUCLEOTIDE SEQUENCE [LARGE SCALE GENOMIC DNA]</scope>
    <source>
        <strain evidence="8 9">GDSW-R2A3</strain>
    </source>
</reference>
<dbReference type="GO" id="GO:0006355">
    <property type="term" value="P:regulation of DNA-templated transcription"/>
    <property type="evidence" value="ECO:0007669"/>
    <property type="project" value="InterPro"/>
</dbReference>
<keyword evidence="1 5" id="KW-0597">Phosphoprotein</keyword>
<dbReference type="PANTHER" id="PTHR43214">
    <property type="entry name" value="TWO-COMPONENT RESPONSE REGULATOR"/>
    <property type="match status" value="1"/>
</dbReference>
<evidence type="ECO:0000313" key="8">
    <source>
        <dbReference type="EMBL" id="OYD59141.1"/>
    </source>
</evidence>
<evidence type="ECO:0000259" key="7">
    <source>
        <dbReference type="PROSITE" id="PS50110"/>
    </source>
</evidence>
<gene>
    <name evidence="8" type="ORF">CGZ90_04385</name>
</gene>
<dbReference type="InterPro" id="IPR000792">
    <property type="entry name" value="Tscrpt_reg_LuxR_C"/>
</dbReference>
<accession>A0A235FCY1</accession>
<comment type="caution">
    <text evidence="8">The sequence shown here is derived from an EMBL/GenBank/DDBJ whole genome shotgun (WGS) entry which is preliminary data.</text>
</comment>
<dbReference type="AlphaFoldDB" id="A0A235FCY1"/>
<dbReference type="Pfam" id="PF00072">
    <property type="entry name" value="Response_reg"/>
    <property type="match status" value="1"/>
</dbReference>
<dbReference type="InterPro" id="IPR016032">
    <property type="entry name" value="Sig_transdc_resp-reg_C-effctor"/>
</dbReference>
<evidence type="ECO:0000256" key="4">
    <source>
        <dbReference type="ARBA" id="ARBA00023163"/>
    </source>
</evidence>
<dbReference type="PRINTS" id="PR00038">
    <property type="entry name" value="HTHLUXR"/>
</dbReference>
<dbReference type="Gene3D" id="3.40.50.2300">
    <property type="match status" value="1"/>
</dbReference>
<dbReference type="GO" id="GO:0003677">
    <property type="term" value="F:DNA binding"/>
    <property type="evidence" value="ECO:0007669"/>
    <property type="project" value="UniProtKB-KW"/>
</dbReference>
<dbReference type="SMART" id="SM00421">
    <property type="entry name" value="HTH_LUXR"/>
    <property type="match status" value="1"/>
</dbReference>
<dbReference type="FunFam" id="1.10.10.10:FF:000153">
    <property type="entry name" value="LuxR family transcriptional regulator"/>
    <property type="match status" value="1"/>
</dbReference>
<keyword evidence="9" id="KW-1185">Reference proteome</keyword>